<evidence type="ECO:0000313" key="3">
    <source>
        <dbReference type="Proteomes" id="UP001327314"/>
    </source>
</evidence>
<dbReference type="GO" id="GO:0004146">
    <property type="term" value="F:dihydrofolate reductase activity"/>
    <property type="evidence" value="ECO:0007669"/>
    <property type="project" value="UniProtKB-EC"/>
</dbReference>
<dbReference type="PROSITE" id="PS51330">
    <property type="entry name" value="DHFR_2"/>
    <property type="match status" value="1"/>
</dbReference>
<sequence length="39" mass="4550">MINAILAITKKRIIGYNNKIPWNAPEYLKFFAKKPKTQS</sequence>
<protein>
    <submittedName>
        <fullName evidence="2">Dihydrofolate reductase</fullName>
        <ecNumber evidence="2">1.5.1.3</ecNumber>
    </submittedName>
</protein>
<dbReference type="Gene3D" id="3.40.430.10">
    <property type="entry name" value="Dihydrofolate Reductase, subunit A"/>
    <property type="match status" value="1"/>
</dbReference>
<dbReference type="EMBL" id="CP141046">
    <property type="protein sequence ID" value="WQQ19671.1"/>
    <property type="molecule type" value="Genomic_DNA"/>
</dbReference>
<proteinExistence type="predicted"/>
<dbReference type="EC" id="1.5.1.3" evidence="2"/>
<dbReference type="RefSeq" id="WP_141507189.1">
    <property type="nucleotide sequence ID" value="NZ_CP103987.1"/>
</dbReference>
<dbReference type="SUPFAM" id="SSF53597">
    <property type="entry name" value="Dihydrofolate reductase-like"/>
    <property type="match status" value="1"/>
</dbReference>
<dbReference type="InterPro" id="IPR001796">
    <property type="entry name" value="DHFR_dom"/>
</dbReference>
<dbReference type="AlphaFoldDB" id="A0ABD8AI32"/>
<evidence type="ECO:0000313" key="2">
    <source>
        <dbReference type="EMBL" id="WQQ19671.1"/>
    </source>
</evidence>
<dbReference type="InterPro" id="IPR024072">
    <property type="entry name" value="DHFR-like_dom_sf"/>
</dbReference>
<evidence type="ECO:0000259" key="1">
    <source>
        <dbReference type="PROSITE" id="PS51330"/>
    </source>
</evidence>
<dbReference type="Proteomes" id="UP001327314">
    <property type="component" value="Chromosome"/>
</dbReference>
<dbReference type="Pfam" id="PF00186">
    <property type="entry name" value="DHFR_1"/>
    <property type="match status" value="1"/>
</dbReference>
<keyword evidence="2" id="KW-0560">Oxidoreductase</keyword>
<feature type="domain" description="DHFR" evidence="1">
    <location>
        <begin position="1"/>
        <end position="39"/>
    </location>
</feature>
<gene>
    <name evidence="2" type="ORF">RRG46_02365</name>
</gene>
<organism evidence="2 3">
    <name type="scientific">Mycoplasmopsis cynos</name>
    <dbReference type="NCBI Taxonomy" id="171284"/>
    <lineage>
        <taxon>Bacteria</taxon>
        <taxon>Bacillati</taxon>
        <taxon>Mycoplasmatota</taxon>
        <taxon>Mycoplasmoidales</taxon>
        <taxon>Metamycoplasmataceae</taxon>
        <taxon>Mycoplasmopsis</taxon>
    </lineage>
</organism>
<reference evidence="2 3" key="1">
    <citation type="submission" date="2023-12" db="EMBL/GenBank/DDBJ databases">
        <title>Hybrid Genome Assemblies of Mycoplasma cynos and Mycoplasma felis isolated from Dogs and Cats with Infectious Respiratory Disease.</title>
        <authorList>
            <person name="Framst I."/>
            <person name="Cai H."/>
            <person name="Ramesh P."/>
            <person name="Maboni G."/>
        </authorList>
    </citation>
    <scope>NUCLEOTIDE SEQUENCE [LARGE SCALE GENOMIC DNA]</scope>
    <source>
        <strain evidence="2 3">30510</strain>
    </source>
</reference>
<accession>A0ABD8AI32</accession>
<name>A0ABD8AI32_9BACT</name>